<sequence length="80" mass="9065">MTDRFDAHARELVAGISWYNCLGEEQRLVWLNKGAALFGERTCVTAWRALKAERPQTAQRIVTAANPVEVRLVAQILRLD</sequence>
<dbReference type="EMBL" id="CP000092">
    <property type="protein sequence ID" value="AAZ65265.1"/>
    <property type="molecule type" value="Genomic_DNA"/>
</dbReference>
<proteinExistence type="predicted"/>
<protein>
    <submittedName>
        <fullName evidence="1">Uncharacterized protein</fullName>
    </submittedName>
</protein>
<dbReference type="AlphaFoldDB" id="Q46NJ9"/>
<name>Q46NJ9_CUPPJ</name>
<reference evidence="1" key="1">
    <citation type="submission" date="2005-08" db="EMBL/GenBank/DDBJ databases">
        <title>Complete sequence of a megaplasmid of Ralstonia eutropha JMP134.</title>
        <authorList>
            <person name="Copeland A."/>
            <person name="Lucas S."/>
            <person name="Lapidus A."/>
            <person name="Barry K."/>
            <person name="Detter J.C."/>
            <person name="Glavina T."/>
            <person name="Hammon N."/>
            <person name="Israni S."/>
            <person name="Pitluck S."/>
            <person name="Goltsman E."/>
            <person name="Martinez M."/>
            <person name="Vergez L."/>
            <person name="Larimer F."/>
            <person name="Land M."/>
            <person name="Lykidis A."/>
            <person name="Richardson P."/>
        </authorList>
    </citation>
    <scope>NUCLEOTIDE SEQUENCE [LARGE SCALE GENOMIC DNA]</scope>
    <source>
        <strain evidence="1">JMP134</strain>
        <plasmid evidence="1">megaplasmid</plasmid>
    </source>
</reference>
<organism evidence="1">
    <name type="scientific">Cupriavidus pinatubonensis (strain JMP 134 / LMG 1197)</name>
    <name type="common">Cupriavidus necator (strain JMP 134)</name>
    <dbReference type="NCBI Taxonomy" id="264198"/>
    <lineage>
        <taxon>Bacteria</taxon>
        <taxon>Pseudomonadati</taxon>
        <taxon>Pseudomonadota</taxon>
        <taxon>Betaproteobacteria</taxon>
        <taxon>Burkholderiales</taxon>
        <taxon>Burkholderiaceae</taxon>
        <taxon>Cupriavidus</taxon>
    </lineage>
</organism>
<keyword evidence="1" id="KW-0614">Plasmid</keyword>
<accession>Q46NJ9</accession>
<geneLocation type="plasmid" evidence="1">
    <name>megaplasmid</name>
</geneLocation>
<gene>
    <name evidence="1" type="ordered locus">Reut_C5924</name>
</gene>
<dbReference type="HOGENOM" id="CLU_2583843_0_0_4"/>
<dbReference type="KEGG" id="reu:Reut_C5924"/>
<evidence type="ECO:0000313" key="1">
    <source>
        <dbReference type="EMBL" id="AAZ65265.1"/>
    </source>
</evidence>